<evidence type="ECO:0000256" key="4">
    <source>
        <dbReference type="ARBA" id="ARBA00023163"/>
    </source>
</evidence>
<dbReference type="RefSeq" id="XP_052111000.1">
    <property type="nucleotide sequence ID" value="XM_052255040.1"/>
</dbReference>
<dbReference type="SUPFAM" id="SSF57959">
    <property type="entry name" value="Leucine zipper domain"/>
    <property type="match status" value="1"/>
</dbReference>
<name>A0A9C6T6R7_ARADU</name>
<evidence type="ECO:0000256" key="3">
    <source>
        <dbReference type="ARBA" id="ARBA00023125"/>
    </source>
</evidence>
<dbReference type="GO" id="GO:0003700">
    <property type="term" value="F:DNA-binding transcription factor activity"/>
    <property type="evidence" value="ECO:0007669"/>
    <property type="project" value="InterPro"/>
</dbReference>
<dbReference type="Pfam" id="PF00170">
    <property type="entry name" value="bZIP_1"/>
    <property type="match status" value="1"/>
</dbReference>
<evidence type="ECO:0000256" key="6">
    <source>
        <dbReference type="SAM" id="Coils"/>
    </source>
</evidence>
<dbReference type="PROSITE" id="PS50217">
    <property type="entry name" value="BZIP"/>
    <property type="match status" value="1"/>
</dbReference>
<evidence type="ECO:0000256" key="5">
    <source>
        <dbReference type="ARBA" id="ARBA00023242"/>
    </source>
</evidence>
<accession>A0A9C6T6R7</accession>
<reference evidence="8" key="1">
    <citation type="journal article" date="2016" name="Nat. Genet.">
        <title>The genome sequences of Arachis duranensis and Arachis ipaensis, the diploid ancestors of cultivated peanut.</title>
        <authorList>
            <person name="Bertioli D.J."/>
            <person name="Cannon S.B."/>
            <person name="Froenicke L."/>
            <person name="Huang G."/>
            <person name="Farmer A.D."/>
            <person name="Cannon E.K."/>
            <person name="Liu X."/>
            <person name="Gao D."/>
            <person name="Clevenger J."/>
            <person name="Dash S."/>
            <person name="Ren L."/>
            <person name="Moretzsohn M.C."/>
            <person name="Shirasawa K."/>
            <person name="Huang W."/>
            <person name="Vidigal B."/>
            <person name="Abernathy B."/>
            <person name="Chu Y."/>
            <person name="Niederhuth C.E."/>
            <person name="Umale P."/>
            <person name="Araujo A.C."/>
            <person name="Kozik A."/>
            <person name="Kim K.D."/>
            <person name="Burow M.D."/>
            <person name="Varshney R.K."/>
            <person name="Wang X."/>
            <person name="Zhang X."/>
            <person name="Barkley N."/>
            <person name="Guimaraes P.M."/>
            <person name="Isobe S."/>
            <person name="Guo B."/>
            <person name="Liao B."/>
            <person name="Stalker H.T."/>
            <person name="Schmitz R.J."/>
            <person name="Scheffler B.E."/>
            <person name="Leal-Bertioli S.C."/>
            <person name="Xun X."/>
            <person name="Jackson S.A."/>
            <person name="Michelmore R."/>
            <person name="Ozias-Akins P."/>
        </authorList>
    </citation>
    <scope>NUCLEOTIDE SEQUENCE [LARGE SCALE GENOMIC DNA]</scope>
    <source>
        <strain evidence="8">cv. V14167</strain>
    </source>
</reference>
<feature type="domain" description="BZIP" evidence="7">
    <location>
        <begin position="97"/>
        <end position="160"/>
    </location>
</feature>
<dbReference type="GeneID" id="107470204"/>
<dbReference type="InterPro" id="IPR046347">
    <property type="entry name" value="bZIP_sf"/>
</dbReference>
<dbReference type="AlphaFoldDB" id="A0A9C6T6R7"/>
<comment type="subcellular location">
    <subcellularLocation>
        <location evidence="1">Nucleus</location>
    </subcellularLocation>
</comment>
<gene>
    <name evidence="9" type="primary">LOC107470204</name>
</gene>
<dbReference type="PANTHER" id="PTHR13690">
    <property type="entry name" value="TRANSCRIPTION FACTOR POSF21-RELATED"/>
    <property type="match status" value="1"/>
</dbReference>
<evidence type="ECO:0000259" key="7">
    <source>
        <dbReference type="PROSITE" id="PS50217"/>
    </source>
</evidence>
<evidence type="ECO:0000313" key="8">
    <source>
        <dbReference type="Proteomes" id="UP000515211"/>
    </source>
</evidence>
<evidence type="ECO:0000256" key="2">
    <source>
        <dbReference type="ARBA" id="ARBA00023015"/>
    </source>
</evidence>
<protein>
    <submittedName>
        <fullName evidence="9">Transcription factor RF2b</fullName>
    </submittedName>
</protein>
<dbReference type="SMART" id="SM00338">
    <property type="entry name" value="BRLZ"/>
    <property type="match status" value="1"/>
</dbReference>
<dbReference type="FunFam" id="1.20.5.170:FF:000009">
    <property type="entry name" value="probable transcription factor PosF21"/>
    <property type="match status" value="1"/>
</dbReference>
<feature type="coiled-coil region" evidence="6">
    <location>
        <begin position="122"/>
        <end position="184"/>
    </location>
</feature>
<sequence length="301" mass="33659">MSFSHHRRTQSELHVRIPDEFDLDLDMDPVSDHQLPPFSPASATVPPIVDISKTTVRPGHRRSNSADGTSSSSLLLEGIEAKKAMSPDKLAELWTVDPKRAKRILANRKSAARSKERRACYVVELERKIQVLQTEATTLSAQLNLFQRDTTGLTTENTELRLRLQAMEQQAKLCDALNEALKKEVDRLKIATGEMVTRPNSNSLAMHRPSYSQAPFFSFQSQHFAGELHTMQMPPLHPLSPNMSSPRPLIDVTTPYNLSNMLPSDHVPVGQFQVLDISHPIPHVLIHDGPSISVNKINDAF</sequence>
<dbReference type="KEGG" id="adu:107470204"/>
<dbReference type="Gene3D" id="1.20.5.170">
    <property type="match status" value="1"/>
</dbReference>
<dbReference type="GO" id="GO:0003677">
    <property type="term" value="F:DNA binding"/>
    <property type="evidence" value="ECO:0007669"/>
    <property type="project" value="UniProtKB-KW"/>
</dbReference>
<keyword evidence="8" id="KW-1185">Reference proteome</keyword>
<evidence type="ECO:0000313" key="9">
    <source>
        <dbReference type="RefSeq" id="XP_052111000.1"/>
    </source>
</evidence>
<proteinExistence type="predicted"/>
<organism evidence="8 9">
    <name type="scientific">Arachis duranensis</name>
    <name type="common">Wild peanut</name>
    <dbReference type="NCBI Taxonomy" id="130453"/>
    <lineage>
        <taxon>Eukaryota</taxon>
        <taxon>Viridiplantae</taxon>
        <taxon>Streptophyta</taxon>
        <taxon>Embryophyta</taxon>
        <taxon>Tracheophyta</taxon>
        <taxon>Spermatophyta</taxon>
        <taxon>Magnoliopsida</taxon>
        <taxon>eudicotyledons</taxon>
        <taxon>Gunneridae</taxon>
        <taxon>Pentapetalae</taxon>
        <taxon>rosids</taxon>
        <taxon>fabids</taxon>
        <taxon>Fabales</taxon>
        <taxon>Fabaceae</taxon>
        <taxon>Papilionoideae</taxon>
        <taxon>50 kb inversion clade</taxon>
        <taxon>dalbergioids sensu lato</taxon>
        <taxon>Dalbergieae</taxon>
        <taxon>Pterocarpus clade</taxon>
        <taxon>Arachis</taxon>
    </lineage>
</organism>
<keyword evidence="2" id="KW-0805">Transcription regulation</keyword>
<evidence type="ECO:0000256" key="1">
    <source>
        <dbReference type="ARBA" id="ARBA00004123"/>
    </source>
</evidence>
<dbReference type="Proteomes" id="UP000515211">
    <property type="component" value="Chromosome 10"/>
</dbReference>
<dbReference type="CDD" id="cd14703">
    <property type="entry name" value="bZIP_plant_RF2"/>
    <property type="match status" value="1"/>
</dbReference>
<dbReference type="GO" id="GO:0005634">
    <property type="term" value="C:nucleus"/>
    <property type="evidence" value="ECO:0007669"/>
    <property type="project" value="UniProtKB-SubCell"/>
</dbReference>
<keyword evidence="4" id="KW-0804">Transcription</keyword>
<dbReference type="PANTHER" id="PTHR13690:SF103">
    <property type="entry name" value="BZIP TRANSCRIPTION FACTOR 18"/>
    <property type="match status" value="1"/>
</dbReference>
<keyword evidence="6" id="KW-0175">Coiled coil</keyword>
<dbReference type="InterPro" id="IPR044759">
    <property type="entry name" value="bZIP_RF2"/>
</dbReference>
<keyword evidence="3" id="KW-0238">DNA-binding</keyword>
<dbReference type="InterPro" id="IPR004827">
    <property type="entry name" value="bZIP"/>
</dbReference>
<keyword evidence="5" id="KW-0539">Nucleus</keyword>
<reference evidence="9" key="2">
    <citation type="submission" date="2025-08" db="UniProtKB">
        <authorList>
            <consortium name="RefSeq"/>
        </authorList>
    </citation>
    <scope>IDENTIFICATION</scope>
    <source>
        <tissue evidence="9">Whole plant</tissue>
    </source>
</reference>